<accession>A0A0R3PK24</accession>
<reference evidence="3" key="1">
    <citation type="submission" date="2017-02" db="UniProtKB">
        <authorList>
            <consortium name="WormBaseParasite"/>
        </authorList>
    </citation>
    <scope>IDENTIFICATION</scope>
</reference>
<gene>
    <name evidence="1" type="ORF">ACOC_LOCUS4887</name>
</gene>
<keyword evidence="2" id="KW-1185">Reference proteome</keyword>
<dbReference type="OrthoDB" id="5843641at2759"/>
<dbReference type="OMA" id="DADECNV"/>
<evidence type="ECO:0000313" key="3">
    <source>
        <dbReference type="WBParaSite" id="ACOC_0000488601-mRNA-1"/>
    </source>
</evidence>
<sequence>MSLLPVRSFVGDVFLEARMLGQPVAAIYQIGFSIDAPECSVALFCNSRKWNRIESRDRRLIG</sequence>
<dbReference type="EMBL" id="UYYA01003835">
    <property type="protein sequence ID" value="VDM56472.1"/>
    <property type="molecule type" value="Genomic_DNA"/>
</dbReference>
<proteinExistence type="predicted"/>
<dbReference type="Proteomes" id="UP000267027">
    <property type="component" value="Unassembled WGS sequence"/>
</dbReference>
<organism evidence="3">
    <name type="scientific">Angiostrongylus costaricensis</name>
    <name type="common">Nematode worm</name>
    <dbReference type="NCBI Taxonomy" id="334426"/>
    <lineage>
        <taxon>Eukaryota</taxon>
        <taxon>Metazoa</taxon>
        <taxon>Ecdysozoa</taxon>
        <taxon>Nematoda</taxon>
        <taxon>Chromadorea</taxon>
        <taxon>Rhabditida</taxon>
        <taxon>Rhabditina</taxon>
        <taxon>Rhabditomorpha</taxon>
        <taxon>Strongyloidea</taxon>
        <taxon>Metastrongylidae</taxon>
        <taxon>Angiostrongylus</taxon>
    </lineage>
</organism>
<protein>
    <submittedName>
        <fullName evidence="3">Carn_acyltransf domain-containing protein</fullName>
    </submittedName>
</protein>
<name>A0A0R3PK24_ANGCS</name>
<dbReference type="AlphaFoldDB" id="A0A0R3PK24"/>
<reference evidence="1 2" key="2">
    <citation type="submission" date="2018-11" db="EMBL/GenBank/DDBJ databases">
        <authorList>
            <consortium name="Pathogen Informatics"/>
        </authorList>
    </citation>
    <scope>NUCLEOTIDE SEQUENCE [LARGE SCALE GENOMIC DNA]</scope>
    <source>
        <strain evidence="1 2">Costa Rica</strain>
    </source>
</reference>
<evidence type="ECO:0000313" key="1">
    <source>
        <dbReference type="EMBL" id="VDM56472.1"/>
    </source>
</evidence>
<dbReference type="WBParaSite" id="ACOC_0000488601-mRNA-1">
    <property type="protein sequence ID" value="ACOC_0000488601-mRNA-1"/>
    <property type="gene ID" value="ACOC_0000488601"/>
</dbReference>
<evidence type="ECO:0000313" key="2">
    <source>
        <dbReference type="Proteomes" id="UP000267027"/>
    </source>
</evidence>